<feature type="signal peptide" evidence="2">
    <location>
        <begin position="1"/>
        <end position="39"/>
    </location>
</feature>
<feature type="domain" description="CHAT" evidence="3">
    <location>
        <begin position="653"/>
        <end position="930"/>
    </location>
</feature>
<dbReference type="PANTHER" id="PTHR10098:SF112">
    <property type="entry name" value="SLR0380 PROTEIN"/>
    <property type="match status" value="1"/>
</dbReference>
<organism evidence="4 5">
    <name type="scientific">Scytonema hofmannii PCC 7110</name>
    <dbReference type="NCBI Taxonomy" id="128403"/>
    <lineage>
        <taxon>Bacteria</taxon>
        <taxon>Bacillati</taxon>
        <taxon>Cyanobacteriota</taxon>
        <taxon>Cyanophyceae</taxon>
        <taxon>Nostocales</taxon>
        <taxon>Scytonemataceae</taxon>
        <taxon>Scytonema</taxon>
    </lineage>
</organism>
<evidence type="ECO:0000259" key="3">
    <source>
        <dbReference type="Pfam" id="PF12770"/>
    </source>
</evidence>
<name>A0A139WT15_9CYAN</name>
<dbReference type="InterPro" id="IPR024983">
    <property type="entry name" value="CHAT_dom"/>
</dbReference>
<dbReference type="Gene3D" id="1.25.40.10">
    <property type="entry name" value="Tetratricopeptide repeat domain"/>
    <property type="match status" value="3"/>
</dbReference>
<dbReference type="InterPro" id="IPR019734">
    <property type="entry name" value="TPR_rpt"/>
</dbReference>
<feature type="chain" id="PRO_5007300420" description="CHAT domain-containing protein" evidence="2">
    <location>
        <begin position="40"/>
        <end position="932"/>
    </location>
</feature>
<dbReference type="Pfam" id="PF13424">
    <property type="entry name" value="TPR_12"/>
    <property type="match status" value="1"/>
</dbReference>
<dbReference type="PANTHER" id="PTHR10098">
    <property type="entry name" value="RAPSYN-RELATED"/>
    <property type="match status" value="1"/>
</dbReference>
<accession>A0A139WT15</accession>
<comment type="caution">
    <text evidence="4">The sequence shown here is derived from an EMBL/GenBank/DDBJ whole genome shotgun (WGS) entry which is preliminary data.</text>
</comment>
<proteinExistence type="predicted"/>
<dbReference type="InterPro" id="IPR011990">
    <property type="entry name" value="TPR-like_helical_dom_sf"/>
</dbReference>
<sequence length="932" mass="103919">MHPGVGKKLQGFLRRVYKKRSLFLAALLFLLSSIAPVVAAKIPEPTAIVQSQQDGKQLANQASSLYRNEKFAEAAALWEQTAAFFAGKGDGLNQAMALSNLSLTYQKLGQWDKATKAVEESLALLKKQPQGKETLKIQAQTLDVQGFLQKERGKSAEAVKTWQEATRIYGEINEPLKLAQSKVNQAQAMQDSGLYRRACDTLLEVLRKEIGAQTCENFSNLSSDDVAKNLQKITPQQSSLPTVIALRSLGEVMRAEGQLRKSEIMLTSAQNLAQQLKSSQELAAIYLSLGNTARDIYQTEVIVGEKVKYEEQTLKYYQQAAELSSASSTKQQAQLNLLSFLIELNEPSRLQQAQEIGRSLSLQLSTLPPSHTGVYQQINLAQNLTQLAQKDSSMLKSNAQQTRLDEIDQILVRAIAQADSLGDTRAKAYALGNRGGLYELPGATQNLSQAEELTKQALSLGSTFESPDISYPFFQQLGRIRKAQGDIPDAISAYTKAYDALQSLRNDLVAINPEFQFSFRDSVEPVYRELVELDLRDAAALKQAGKNEQTKERLIQARNVIESLQVAELNNFFREACVTSIPRQIDEVDPATAVLYTIVFNNQLDVILSLPNQKTLSLYTTPIKQEEFQETVEQIQRSLKSPDSEVSKFTNEYYKKLYSWLIQPLETELTNSKIKTLVFVLDENLRNIPMTVLYDGNQYLLQKYAIAVTPSLQLVNPKPIAQINLRAITAGLSQVSDEFKSDFEPLTNVELELKTIQKVGISDRLLLNEQFTSRQIQQQVAAVRIPPIVHLATHGQFSSKADETFILAWDRRINVKQLGNMLRSNTVYQDGAIELLVLSACETAVGDNRAALGLAGVAVRAGARSTLATLWRVEDKSTANLMAEFYGQLEQAKKNNIGKAEALRFAQLSLLKDKEYNHPHYWAPFVLVGNWQ</sequence>
<dbReference type="AlphaFoldDB" id="A0A139WT15"/>
<dbReference type="RefSeq" id="WP_017747849.1">
    <property type="nucleotide sequence ID" value="NZ_KQ976354.1"/>
</dbReference>
<protein>
    <recommendedName>
        <fullName evidence="3">CHAT domain-containing protein</fullName>
    </recommendedName>
</protein>
<dbReference type="SUPFAM" id="SSF48452">
    <property type="entry name" value="TPR-like"/>
    <property type="match status" value="2"/>
</dbReference>
<keyword evidence="1" id="KW-0802">TPR repeat</keyword>
<dbReference type="PROSITE" id="PS50005">
    <property type="entry name" value="TPR"/>
    <property type="match status" value="1"/>
</dbReference>
<evidence type="ECO:0000313" key="4">
    <source>
        <dbReference type="EMBL" id="KYC35571.1"/>
    </source>
</evidence>
<evidence type="ECO:0000256" key="1">
    <source>
        <dbReference type="PROSITE-ProRule" id="PRU00339"/>
    </source>
</evidence>
<dbReference type="OrthoDB" id="446317at2"/>
<evidence type="ECO:0000256" key="2">
    <source>
        <dbReference type="SAM" id="SignalP"/>
    </source>
</evidence>
<keyword evidence="5" id="KW-1185">Reference proteome</keyword>
<dbReference type="Proteomes" id="UP000076925">
    <property type="component" value="Unassembled WGS sequence"/>
</dbReference>
<dbReference type="STRING" id="128403.WA1_07035"/>
<reference evidence="4 5" key="1">
    <citation type="journal article" date="2013" name="Genome Biol. Evol.">
        <title>Genomes of Stigonematalean cyanobacteria (subsection V) and the evolution of oxygenic photosynthesis from prokaryotes to plastids.</title>
        <authorList>
            <person name="Dagan T."/>
            <person name="Roettger M."/>
            <person name="Stucken K."/>
            <person name="Landan G."/>
            <person name="Koch R."/>
            <person name="Major P."/>
            <person name="Gould S.B."/>
            <person name="Goremykin V.V."/>
            <person name="Rippka R."/>
            <person name="Tandeau de Marsac N."/>
            <person name="Gugger M."/>
            <person name="Lockhart P.J."/>
            <person name="Allen J.F."/>
            <person name="Brune I."/>
            <person name="Maus I."/>
            <person name="Puhler A."/>
            <person name="Martin W.F."/>
        </authorList>
    </citation>
    <scope>NUCLEOTIDE SEQUENCE [LARGE SCALE GENOMIC DNA]</scope>
    <source>
        <strain evidence="4 5">PCC 7110</strain>
    </source>
</reference>
<evidence type="ECO:0000313" key="5">
    <source>
        <dbReference type="Proteomes" id="UP000076925"/>
    </source>
</evidence>
<dbReference type="EMBL" id="ANNX02000051">
    <property type="protein sequence ID" value="KYC35571.1"/>
    <property type="molecule type" value="Genomic_DNA"/>
</dbReference>
<keyword evidence="2" id="KW-0732">Signal</keyword>
<dbReference type="Pfam" id="PF12770">
    <property type="entry name" value="CHAT"/>
    <property type="match status" value="1"/>
</dbReference>
<gene>
    <name evidence="4" type="ORF">WA1_07035</name>
</gene>
<feature type="repeat" description="TPR" evidence="1">
    <location>
        <begin position="95"/>
        <end position="128"/>
    </location>
</feature>
<dbReference type="SMART" id="SM00028">
    <property type="entry name" value="TPR"/>
    <property type="match status" value="6"/>
</dbReference>